<keyword evidence="1" id="KW-0175">Coiled coil</keyword>
<organism evidence="3 4">
    <name type="scientific">Dunaliella salina</name>
    <name type="common">Green alga</name>
    <name type="synonym">Protococcus salinus</name>
    <dbReference type="NCBI Taxonomy" id="3046"/>
    <lineage>
        <taxon>Eukaryota</taxon>
        <taxon>Viridiplantae</taxon>
        <taxon>Chlorophyta</taxon>
        <taxon>core chlorophytes</taxon>
        <taxon>Chlorophyceae</taxon>
        <taxon>CS clade</taxon>
        <taxon>Chlamydomonadales</taxon>
        <taxon>Dunaliellaceae</taxon>
        <taxon>Dunaliella</taxon>
    </lineage>
</organism>
<evidence type="ECO:0000256" key="2">
    <source>
        <dbReference type="SAM" id="MobiDB-lite"/>
    </source>
</evidence>
<feature type="compositionally biased region" description="Gly residues" evidence="2">
    <location>
        <begin position="443"/>
        <end position="455"/>
    </location>
</feature>
<dbReference type="EMBL" id="MU069768">
    <property type="protein sequence ID" value="KAF5834245.1"/>
    <property type="molecule type" value="Genomic_DNA"/>
</dbReference>
<feature type="compositionally biased region" description="Basic and acidic residues" evidence="2">
    <location>
        <begin position="462"/>
        <end position="478"/>
    </location>
</feature>
<accession>A0ABQ7GI06</accession>
<feature type="coiled-coil region" evidence="1">
    <location>
        <begin position="350"/>
        <end position="391"/>
    </location>
</feature>
<feature type="region of interest" description="Disordered" evidence="2">
    <location>
        <begin position="391"/>
        <end position="492"/>
    </location>
</feature>
<evidence type="ECO:0000256" key="1">
    <source>
        <dbReference type="SAM" id="Coils"/>
    </source>
</evidence>
<feature type="coiled-coil region" evidence="1">
    <location>
        <begin position="206"/>
        <end position="303"/>
    </location>
</feature>
<name>A0ABQ7GI06_DUNSA</name>
<comment type="caution">
    <text evidence="3">The sequence shown here is derived from an EMBL/GenBank/DDBJ whole genome shotgun (WGS) entry which is preliminary data.</text>
</comment>
<evidence type="ECO:0000313" key="3">
    <source>
        <dbReference type="EMBL" id="KAF5834245.1"/>
    </source>
</evidence>
<keyword evidence="4" id="KW-1185">Reference proteome</keyword>
<evidence type="ECO:0000313" key="4">
    <source>
        <dbReference type="Proteomes" id="UP000815325"/>
    </source>
</evidence>
<dbReference type="Proteomes" id="UP000815325">
    <property type="component" value="Unassembled WGS sequence"/>
</dbReference>
<proteinExistence type="predicted"/>
<protein>
    <submittedName>
        <fullName evidence="3">Uncharacterized protein</fullName>
    </submittedName>
</protein>
<gene>
    <name evidence="3" type="ORF">DUNSADRAFT_9198</name>
</gene>
<sequence>MQRVAKPREECSKCFAMWLPASAVPWKCKTAVIEAENRQAMDTGLEVYNARLAPATTPEAAKAPGSVEALEAAHLAALEAGILAYRQKAMGVAPQQAMESEAKLRAAMESRYQPLMVARVAEADMHARNMLSTRALRLAELLGKEPLDSNALFSQLTDILKEYNAQASGPNKYKLAVEFMVNEVAWPVADAAARATQNAKAASMKADATANELMEANAKLTGLQHQMGTTQQDAALVKQQLAASQADCAQAKEAANQHQLALARVEASKDQTALEVAEMRERVERLQDQLSSARAEAAAKAADVVNKTQQLEAATRAERQASAAVQAMQTSGQGREEGLRNEVSRLNTELHMSQSQLVAKEQQIAQLNQQLLQASESKQQADVALSQLQQQLNPPPAPEAEMQDAGTSAEVGEAGEGGQQQPPKRKTVKAVRTPTPPAASGDAGAGPSSGNGPRSGGQRTPFSHEKEIHLAARHDTTTGKRQRGLQLPEGVTSVEKMTIPQIKDWLTTEAKAEEEVFEMDMKEGKKATKADWVKLAKQKLEESAGN</sequence>
<reference evidence="3" key="1">
    <citation type="submission" date="2017-08" db="EMBL/GenBank/DDBJ databases">
        <authorList>
            <person name="Polle J.E."/>
            <person name="Barry K."/>
            <person name="Cushman J."/>
            <person name="Schmutz J."/>
            <person name="Tran D."/>
            <person name="Hathwaick L.T."/>
            <person name="Yim W.C."/>
            <person name="Jenkins J."/>
            <person name="Mckie-Krisberg Z.M."/>
            <person name="Prochnik S."/>
            <person name="Lindquist E."/>
            <person name="Dockter R.B."/>
            <person name="Adam C."/>
            <person name="Molina H."/>
            <person name="Bunkerborg J."/>
            <person name="Jin E."/>
            <person name="Buchheim M."/>
            <person name="Magnuson J."/>
        </authorList>
    </citation>
    <scope>NUCLEOTIDE SEQUENCE</scope>
    <source>
        <strain evidence="3">CCAP 19/18</strain>
    </source>
</reference>